<dbReference type="EMBL" id="BKAR01000021">
    <property type="protein sequence ID" value="GEP85104.1"/>
    <property type="molecule type" value="Genomic_DNA"/>
</dbReference>
<dbReference type="FunFam" id="1.10.10.10:FF:000001">
    <property type="entry name" value="LysR family transcriptional regulator"/>
    <property type="match status" value="1"/>
</dbReference>
<gene>
    <name evidence="5" type="ORF">SPI02_16890</name>
</gene>
<evidence type="ECO:0000313" key="6">
    <source>
        <dbReference type="Proteomes" id="UP000321736"/>
    </source>
</evidence>
<name>A0A239TQT7_9STAP</name>
<dbReference type="PANTHER" id="PTHR30126">
    <property type="entry name" value="HTH-TYPE TRANSCRIPTIONAL REGULATOR"/>
    <property type="match status" value="1"/>
</dbReference>
<protein>
    <submittedName>
        <fullName evidence="5">LysR family transcriptional regulator</fullName>
    </submittedName>
</protein>
<evidence type="ECO:0000313" key="5">
    <source>
        <dbReference type="EMBL" id="GEP85104.1"/>
    </source>
</evidence>
<dbReference type="Gene3D" id="1.10.10.10">
    <property type="entry name" value="Winged helix-like DNA-binding domain superfamily/Winged helix DNA-binding domain"/>
    <property type="match status" value="1"/>
</dbReference>
<dbReference type="RefSeq" id="WP_095103852.1">
    <property type="nucleotide sequence ID" value="NZ_BKAR01000021.1"/>
</dbReference>
<dbReference type="PANTHER" id="PTHR30126:SF96">
    <property type="entry name" value="TRANSCRIPTIONAL REGULATORY PROTEIN, LYSR FAMILY"/>
    <property type="match status" value="1"/>
</dbReference>
<dbReference type="InterPro" id="IPR005119">
    <property type="entry name" value="LysR_subst-bd"/>
</dbReference>
<dbReference type="SUPFAM" id="SSF53850">
    <property type="entry name" value="Periplasmic binding protein-like II"/>
    <property type="match status" value="1"/>
</dbReference>
<evidence type="ECO:0000256" key="4">
    <source>
        <dbReference type="ARBA" id="ARBA00023163"/>
    </source>
</evidence>
<organism evidence="5 6">
    <name type="scientific">Staphylococcus piscifermentans</name>
    <dbReference type="NCBI Taxonomy" id="70258"/>
    <lineage>
        <taxon>Bacteria</taxon>
        <taxon>Bacillati</taxon>
        <taxon>Bacillota</taxon>
        <taxon>Bacilli</taxon>
        <taxon>Bacillales</taxon>
        <taxon>Staphylococcaceae</taxon>
        <taxon>Staphylococcus</taxon>
    </lineage>
</organism>
<evidence type="ECO:0000256" key="1">
    <source>
        <dbReference type="ARBA" id="ARBA00009437"/>
    </source>
</evidence>
<dbReference type="SUPFAM" id="SSF46785">
    <property type="entry name" value="Winged helix' DNA-binding domain"/>
    <property type="match status" value="1"/>
</dbReference>
<dbReference type="OrthoDB" id="9803735at2"/>
<dbReference type="Proteomes" id="UP000321736">
    <property type="component" value="Unassembled WGS sequence"/>
</dbReference>
<dbReference type="GO" id="GO:0003677">
    <property type="term" value="F:DNA binding"/>
    <property type="evidence" value="ECO:0007669"/>
    <property type="project" value="UniProtKB-KW"/>
</dbReference>
<dbReference type="Pfam" id="PF03466">
    <property type="entry name" value="LysR_substrate"/>
    <property type="match status" value="1"/>
</dbReference>
<evidence type="ECO:0000256" key="3">
    <source>
        <dbReference type="ARBA" id="ARBA00023125"/>
    </source>
</evidence>
<evidence type="ECO:0000256" key="2">
    <source>
        <dbReference type="ARBA" id="ARBA00023015"/>
    </source>
</evidence>
<reference evidence="5 6" key="1">
    <citation type="submission" date="2019-07" db="EMBL/GenBank/DDBJ databases">
        <title>Whole genome shotgun sequence of Staphylococcus piscifermentans NBRC 109625.</title>
        <authorList>
            <person name="Hosoyama A."/>
            <person name="Uohara A."/>
            <person name="Ohji S."/>
            <person name="Ichikawa N."/>
        </authorList>
    </citation>
    <scope>NUCLEOTIDE SEQUENCE [LARGE SCALE GENOMIC DNA]</scope>
    <source>
        <strain evidence="5 6">NBRC 109625</strain>
    </source>
</reference>
<sequence length="292" mass="34499">MKIMQLEYFLAVVRYNSFTRAAQFLHISQPSLTTAIKKMEADLGYPLFIRTTKELKITEKGIQFYKYAQSLVNHYHKTLDRMYDLNISDEPRLKLSILESTSPWVALVIQQHHKTYQKQRYQIIEQHNMESIISSLLNFDVHFALSNEKIDRDTIVSVPLYNEPYVLIAPKDTIESTTQKATDLQHLPLILTNRQYQVRKHLDEYFKQMNIHPNIVLEVDRFETATTMVHRGLGYAIIPRFYYQSFSANQLSAIKITPIIERTIYINYLEQRKLSEIAKTLIDECINYWKIQ</sequence>
<dbReference type="Pfam" id="PF00126">
    <property type="entry name" value="HTH_1"/>
    <property type="match status" value="1"/>
</dbReference>
<comment type="caution">
    <text evidence="5">The sequence shown here is derived from an EMBL/GenBank/DDBJ whole genome shotgun (WGS) entry which is preliminary data.</text>
</comment>
<proteinExistence type="inferred from homology"/>
<dbReference type="PRINTS" id="PR00039">
    <property type="entry name" value="HTHLYSR"/>
</dbReference>
<dbReference type="AlphaFoldDB" id="A0A239TQT7"/>
<keyword evidence="2" id="KW-0805">Transcription regulation</keyword>
<dbReference type="InterPro" id="IPR036388">
    <property type="entry name" value="WH-like_DNA-bd_sf"/>
</dbReference>
<comment type="similarity">
    <text evidence="1">Belongs to the LysR transcriptional regulatory family.</text>
</comment>
<keyword evidence="6" id="KW-1185">Reference proteome</keyword>
<dbReference type="PROSITE" id="PS50931">
    <property type="entry name" value="HTH_LYSR"/>
    <property type="match status" value="1"/>
</dbReference>
<dbReference type="InterPro" id="IPR000847">
    <property type="entry name" value="LysR_HTH_N"/>
</dbReference>
<dbReference type="GO" id="GO:0003700">
    <property type="term" value="F:DNA-binding transcription factor activity"/>
    <property type="evidence" value="ECO:0007669"/>
    <property type="project" value="InterPro"/>
</dbReference>
<dbReference type="Gene3D" id="3.40.190.290">
    <property type="match status" value="1"/>
</dbReference>
<accession>A0A239TQT7</accession>
<keyword evidence="4" id="KW-0804">Transcription</keyword>
<keyword evidence="3" id="KW-0238">DNA-binding</keyword>
<dbReference type="InterPro" id="IPR036390">
    <property type="entry name" value="WH_DNA-bd_sf"/>
</dbReference>
<dbReference type="CDD" id="cd05466">
    <property type="entry name" value="PBP2_LTTR_substrate"/>
    <property type="match status" value="1"/>
</dbReference>